<evidence type="ECO:0000313" key="1">
    <source>
        <dbReference type="EMBL" id="KAB4458530.1"/>
    </source>
</evidence>
<dbReference type="EMBL" id="WCRW01000001">
    <property type="protein sequence ID" value="KAB4458530.1"/>
    <property type="molecule type" value="Genomic_DNA"/>
</dbReference>
<dbReference type="InterPro" id="IPR022025">
    <property type="entry name" value="Amidoligase_2"/>
</dbReference>
<dbReference type="GeneID" id="75113162"/>
<dbReference type="GO" id="GO:0016874">
    <property type="term" value="F:ligase activity"/>
    <property type="evidence" value="ECO:0007669"/>
    <property type="project" value="UniProtKB-KW"/>
</dbReference>
<dbReference type="KEGG" id="btho:Btheta7330_01566"/>
<accession>A0A0N7I9V3</accession>
<sequence>MNEQVRNILEQSTTKTSKIEQLLRLGLMRREIADLVTRGNYGFVYNVEKKMLEREGGVLLNRAATTLMDYTFTHKFGIEIEAYNCNMERLARELREAGIHVAVEGYNHTTRDHWKLVTDSSLQGNNTFELVSPILVGENGLKELETVCWVLDICNAKVNDSCGFHVHMDAAGFNLDTWKNLTLTYKHLEHLIDAFMPRTRRNNTYCKTLSGVSDERIKSVRTIDGLREVFNNDRYHKVNFEAYSRHRTVEFRQHSGTTNFTKMENWIRFLNGLITFAKRSSLPSRMTLEELPFLDGKQKLFFKLRTKKLAV</sequence>
<dbReference type="AlphaFoldDB" id="A0A0N7I9V3"/>
<name>A0A0N7I9V3_BACT4</name>
<reference evidence="1 2" key="1">
    <citation type="journal article" date="2019" name="Nat. Med.">
        <title>A library of human gut bacterial isolates paired with longitudinal multiomics data enables mechanistic microbiome research.</title>
        <authorList>
            <person name="Poyet M."/>
            <person name="Groussin M."/>
            <person name="Gibbons S.M."/>
            <person name="Avila-Pacheco J."/>
            <person name="Jiang X."/>
            <person name="Kearney S.M."/>
            <person name="Perrotta A.R."/>
            <person name="Berdy B."/>
            <person name="Zhao S."/>
            <person name="Lieberman T.D."/>
            <person name="Swanson P.K."/>
            <person name="Smith M."/>
            <person name="Roesemann S."/>
            <person name="Alexander J.E."/>
            <person name="Rich S.A."/>
            <person name="Livny J."/>
            <person name="Vlamakis H."/>
            <person name="Clish C."/>
            <person name="Bullock K."/>
            <person name="Deik A."/>
            <person name="Scott J."/>
            <person name="Pierce K.A."/>
            <person name="Xavier R.J."/>
            <person name="Alm E.J."/>
        </authorList>
    </citation>
    <scope>NUCLEOTIDE SEQUENCE [LARGE SCALE GENOMIC DNA]</scope>
    <source>
        <strain evidence="1 2">BIOML-A160</strain>
    </source>
</reference>
<proteinExistence type="predicted"/>
<gene>
    <name evidence="1" type="ORF">GAN75_00245</name>
</gene>
<protein>
    <submittedName>
        <fullName evidence="1">Amidoligase enzyme</fullName>
    </submittedName>
</protein>
<comment type="caution">
    <text evidence="1">The sequence shown here is derived from an EMBL/GenBank/DDBJ whole genome shotgun (WGS) entry which is preliminary data.</text>
</comment>
<keyword evidence="1" id="KW-0436">Ligase</keyword>
<dbReference type="PANTHER" id="PTHR36847">
    <property type="entry name" value="AMIDOLIGASE ENZYME"/>
    <property type="match status" value="1"/>
</dbReference>
<organism evidence="1 2">
    <name type="scientific">Bacteroides thetaiotaomicron</name>
    <dbReference type="NCBI Taxonomy" id="818"/>
    <lineage>
        <taxon>Bacteria</taxon>
        <taxon>Pseudomonadati</taxon>
        <taxon>Bacteroidota</taxon>
        <taxon>Bacteroidia</taxon>
        <taxon>Bacteroidales</taxon>
        <taxon>Bacteroidaceae</taxon>
        <taxon>Bacteroides</taxon>
    </lineage>
</organism>
<dbReference type="Pfam" id="PF12224">
    <property type="entry name" value="Amidoligase_2"/>
    <property type="match status" value="1"/>
</dbReference>
<evidence type="ECO:0000313" key="2">
    <source>
        <dbReference type="Proteomes" id="UP000436825"/>
    </source>
</evidence>
<dbReference type="RefSeq" id="WP_005680110.1">
    <property type="nucleotide sequence ID" value="NZ_CP012937.1"/>
</dbReference>
<dbReference type="PANTHER" id="PTHR36847:SF1">
    <property type="entry name" value="AMIDOLIGASE ENZYME"/>
    <property type="match status" value="1"/>
</dbReference>
<dbReference type="Proteomes" id="UP000436825">
    <property type="component" value="Unassembled WGS sequence"/>
</dbReference>